<dbReference type="InterPro" id="IPR053982">
    <property type="entry name" value="Gp44/GpP-like_C"/>
</dbReference>
<evidence type="ECO:0000259" key="3">
    <source>
        <dbReference type="Pfam" id="PF22255"/>
    </source>
</evidence>
<dbReference type="EMBL" id="JACHLI010000006">
    <property type="protein sequence ID" value="MBB4863356.1"/>
    <property type="molecule type" value="Genomic_DNA"/>
</dbReference>
<accession>A0A7W7KIZ7</accession>
<dbReference type="Gene3D" id="2.30.300.10">
    <property type="entry name" value="Baseplate protein-like domain - beta roll fold"/>
    <property type="match status" value="1"/>
</dbReference>
<dbReference type="InterPro" id="IPR049354">
    <property type="entry name" value="GpP-like_N"/>
</dbReference>
<dbReference type="InterPro" id="IPR023399">
    <property type="entry name" value="Baseplate-like_2-layer_sand"/>
</dbReference>
<evidence type="ECO:0000259" key="1">
    <source>
        <dbReference type="Pfam" id="PF21683"/>
    </source>
</evidence>
<dbReference type="Gene3D" id="3.55.50.10">
    <property type="entry name" value="Baseplate protein-like domains"/>
    <property type="match status" value="1"/>
</dbReference>
<organism evidence="4 5">
    <name type="scientific">Pseudomonas nitroreducens</name>
    <dbReference type="NCBI Taxonomy" id="46680"/>
    <lineage>
        <taxon>Bacteria</taxon>
        <taxon>Pseudomonadati</taxon>
        <taxon>Pseudomonadota</taxon>
        <taxon>Gammaproteobacteria</taxon>
        <taxon>Pseudomonadales</taxon>
        <taxon>Pseudomonadaceae</taxon>
        <taxon>Pseudomonas</taxon>
    </lineage>
</organism>
<dbReference type="PIRSF" id="PIRSF004440">
    <property type="entry name" value="GpP"/>
    <property type="match status" value="1"/>
</dbReference>
<dbReference type="AlphaFoldDB" id="A0A7W7KIZ7"/>
<feature type="domain" description="Baseplate hub protein gp44-like N-terminal" evidence="1">
    <location>
        <begin position="7"/>
        <end position="91"/>
    </location>
</feature>
<dbReference type="SUPFAM" id="SSF69279">
    <property type="entry name" value="Phage tail proteins"/>
    <property type="match status" value="2"/>
</dbReference>
<dbReference type="Pfam" id="PF21683">
    <property type="entry name" value="GpP-like_1st"/>
    <property type="match status" value="1"/>
</dbReference>
<dbReference type="InterPro" id="IPR026276">
    <property type="entry name" value="Baseplate_GpP"/>
</dbReference>
<proteinExistence type="predicted"/>
<dbReference type="RefSeq" id="WP_184588661.1">
    <property type="nucleotide sequence ID" value="NZ_JACHLI010000006.1"/>
</dbReference>
<feature type="domain" description="Baseplate hub protein gp44/GpP-like C-terminal" evidence="2">
    <location>
        <begin position="268"/>
        <end position="348"/>
    </location>
</feature>
<dbReference type="Gene3D" id="3.30.1920.10">
    <property type="entry name" value="Baseplate protein-like domains - 2 layer sandwich fold"/>
    <property type="match status" value="1"/>
</dbReference>
<evidence type="ECO:0000313" key="4">
    <source>
        <dbReference type="EMBL" id="MBB4863356.1"/>
    </source>
</evidence>
<dbReference type="Proteomes" id="UP000566995">
    <property type="component" value="Unassembled WGS sequence"/>
</dbReference>
<dbReference type="InterPro" id="IPR053981">
    <property type="entry name" value="Gp44/GpP-like_2nd"/>
</dbReference>
<evidence type="ECO:0000259" key="2">
    <source>
        <dbReference type="Pfam" id="PF21929"/>
    </source>
</evidence>
<evidence type="ECO:0000313" key="5">
    <source>
        <dbReference type="Proteomes" id="UP000566995"/>
    </source>
</evidence>
<dbReference type="Pfam" id="PF21929">
    <property type="entry name" value="GpP_4th"/>
    <property type="match status" value="1"/>
</dbReference>
<gene>
    <name evidence="4" type="ORF">HNP46_002203</name>
</gene>
<sequence>MADDDLYLTVGDQVVTGWTEIRVTRGIERLPSDFDIGLTELYPGELTRLVIEPGMSCEARLGDDVVISGYIDNFIPSMSRSSHSIRVTGRSKCADLIDCAAEWPGGQISNANILGVATKLGQVYGPAGASGQPVGIPVSSDVPDLVILPQTNVMLGESAFEIIDRLARFSAVLAYDLPDGSLFLTRVGSQKAASGFREGDNVEEASVRYSADQCYSTYSAFIQSADTLMDLGASGNLIGTATDPNVKRHRGLIIISEGGGLGNDIAVLRAKWEAARRRGRSRVVHLVTDSWRDAAGALWQPNTLVPVSLPRLKLESEGLLISEVTFQRDAYRGTTAALTLMAPEAFAPQPINLTPLWGDVSQVAQ</sequence>
<reference evidence="4 5" key="1">
    <citation type="submission" date="2020-08" db="EMBL/GenBank/DDBJ databases">
        <title>Functional genomics of gut bacteria from endangered species of beetles.</title>
        <authorList>
            <person name="Carlos-Shanley C."/>
        </authorList>
    </citation>
    <scope>NUCLEOTIDE SEQUENCE [LARGE SCALE GENOMIC DNA]</scope>
    <source>
        <strain evidence="4 5">S00179</strain>
    </source>
</reference>
<dbReference type="Pfam" id="PF22255">
    <property type="entry name" value="Gp44-like_2nd"/>
    <property type="match status" value="1"/>
</dbReference>
<protein>
    <submittedName>
        <fullName evidence="4">Prophage tail gpP-like protein</fullName>
    </submittedName>
</protein>
<feature type="domain" description="Baseplate hub protein gp44/GpP-like second" evidence="3">
    <location>
        <begin position="93"/>
        <end position="186"/>
    </location>
</feature>
<name>A0A7W7KIZ7_PSENT</name>
<comment type="caution">
    <text evidence="4">The sequence shown here is derived from an EMBL/GenBank/DDBJ whole genome shotgun (WGS) entry which is preliminary data.</text>
</comment>